<name>A0ABT4NP52_RHOOP</name>
<keyword evidence="3" id="KW-1185">Reference proteome</keyword>
<organism evidence="2 3">
    <name type="scientific">Rhodococcus opacus</name>
    <name type="common">Nocardia opaca</name>
    <dbReference type="NCBI Taxonomy" id="37919"/>
    <lineage>
        <taxon>Bacteria</taxon>
        <taxon>Bacillati</taxon>
        <taxon>Actinomycetota</taxon>
        <taxon>Actinomycetes</taxon>
        <taxon>Mycobacteriales</taxon>
        <taxon>Nocardiaceae</taxon>
        <taxon>Rhodococcus</taxon>
    </lineage>
</organism>
<sequence length="119" mass="12797">MYLSCVRAENFRIFGPGSEEDGGKGGRLNLELDRGINVLVGENDSGKSAIIDAIRICLLTTAADYYRITRDDFHVGPAGRATALTIACAFTDLTMEEQATFLELVTTDHEGHSGRCVGG</sequence>
<reference evidence="2" key="1">
    <citation type="submission" date="2022-12" db="EMBL/GenBank/DDBJ databases">
        <authorList>
            <person name="Krivoruchko A.V."/>
            <person name="Elkin A."/>
        </authorList>
    </citation>
    <scope>NUCLEOTIDE SEQUENCE</scope>
    <source>
        <strain evidence="2">IEGM 249</strain>
    </source>
</reference>
<gene>
    <name evidence="2" type="ORF">O4328_36835</name>
</gene>
<dbReference type="SUPFAM" id="SSF52540">
    <property type="entry name" value="P-loop containing nucleoside triphosphate hydrolases"/>
    <property type="match status" value="1"/>
</dbReference>
<dbReference type="Pfam" id="PF13476">
    <property type="entry name" value="AAA_23"/>
    <property type="match status" value="1"/>
</dbReference>
<dbReference type="EMBL" id="JAPWIS010000029">
    <property type="protein sequence ID" value="MCZ4589155.1"/>
    <property type="molecule type" value="Genomic_DNA"/>
</dbReference>
<comment type="caution">
    <text evidence="2">The sequence shown here is derived from an EMBL/GenBank/DDBJ whole genome shotgun (WGS) entry which is preliminary data.</text>
</comment>
<accession>A0ABT4NP52</accession>
<dbReference type="RefSeq" id="WP_269592403.1">
    <property type="nucleotide sequence ID" value="NZ_JAPWIS010000029.1"/>
</dbReference>
<feature type="domain" description="Rad50/SbcC-type AAA" evidence="1">
    <location>
        <begin position="7"/>
        <end position="67"/>
    </location>
</feature>
<evidence type="ECO:0000259" key="1">
    <source>
        <dbReference type="Pfam" id="PF13476"/>
    </source>
</evidence>
<dbReference type="Gene3D" id="3.40.50.300">
    <property type="entry name" value="P-loop containing nucleotide triphosphate hydrolases"/>
    <property type="match status" value="1"/>
</dbReference>
<dbReference type="InterPro" id="IPR027417">
    <property type="entry name" value="P-loop_NTPase"/>
</dbReference>
<dbReference type="Proteomes" id="UP001066327">
    <property type="component" value="Unassembled WGS sequence"/>
</dbReference>
<dbReference type="InterPro" id="IPR038729">
    <property type="entry name" value="Rad50/SbcC_AAA"/>
</dbReference>
<evidence type="ECO:0000313" key="3">
    <source>
        <dbReference type="Proteomes" id="UP001066327"/>
    </source>
</evidence>
<evidence type="ECO:0000313" key="2">
    <source>
        <dbReference type="EMBL" id="MCZ4589155.1"/>
    </source>
</evidence>
<proteinExistence type="predicted"/>
<protein>
    <submittedName>
        <fullName evidence="2">AAA family ATPase</fullName>
    </submittedName>
</protein>